<dbReference type="InterPro" id="IPR024962">
    <property type="entry name" value="YukD-like"/>
</dbReference>
<feature type="transmembrane region" description="Helical" evidence="7">
    <location>
        <begin position="369"/>
        <end position="388"/>
    </location>
</feature>
<dbReference type="EMBL" id="BSTJ01000002">
    <property type="protein sequence ID" value="GLY73794.1"/>
    <property type="molecule type" value="Genomic_DNA"/>
</dbReference>
<sequence length="457" mass="46304">MSSAATGLCRLRFRAPESVFELAVPADVPLADLLPAIIRHAGPDLEEKGLDHGGWVLQTLGADPLDEERTAESLGLCDGEELHLRPRREALPPVHFDDLIDGIVEGMRENGGSWRPRATYRAAVTLTAVALAGGLAVLALPGPPRPRVLAAALTGALLLLGAASSSRAVGDARVGALLGAVAVPYAGLAGFLLPAGVPGPGLTGARLLASGSAAAGAAVLALAAVACSAPLFLAMVLVALLEVLAGVLALAGMPPVHAAAIIVVITVVFGGFVPGVAFRLSGMRLPMLPRNAEELQEDIAPFPAGEVIARSAVADAHLNALHIAVGAVCTAAGTLLGLSGGWAPRTMAAALGLLLVLHARTVGGVTQRLAMLVPGVVAGALFLARVAVGDTDRMVVLSVLLGGACALLVVAWTVPGRRLLPYWGRAGDLLHTFAALSLLPLALYVTGAFHALRAISG</sequence>
<dbReference type="AlphaFoldDB" id="A0A9W6VNI2"/>
<keyword evidence="4 7" id="KW-0812">Transmembrane</keyword>
<protein>
    <recommendedName>
        <fullName evidence="8">EccD-like transmembrane domain-containing protein</fullName>
    </recommendedName>
</protein>
<dbReference type="Pfam" id="PF19053">
    <property type="entry name" value="EccD"/>
    <property type="match status" value="1"/>
</dbReference>
<evidence type="ECO:0000256" key="5">
    <source>
        <dbReference type="ARBA" id="ARBA00022989"/>
    </source>
</evidence>
<reference evidence="9" key="1">
    <citation type="submission" date="2023-03" db="EMBL/GenBank/DDBJ databases">
        <title>Actinoallomurus iriomotensis NBRC 103681.</title>
        <authorList>
            <person name="Ichikawa N."/>
            <person name="Sato H."/>
            <person name="Tonouchi N."/>
        </authorList>
    </citation>
    <scope>NUCLEOTIDE SEQUENCE</scope>
    <source>
        <strain evidence="9">NBRC 103681</strain>
    </source>
</reference>
<gene>
    <name evidence="9" type="ORF">Airi01_020610</name>
</gene>
<feature type="transmembrane region" description="Helical" evidence="7">
    <location>
        <begin position="118"/>
        <end position="140"/>
    </location>
</feature>
<evidence type="ECO:0000313" key="9">
    <source>
        <dbReference type="EMBL" id="GLY73794.1"/>
    </source>
</evidence>
<dbReference type="InterPro" id="IPR006707">
    <property type="entry name" value="T7SS_EccD"/>
</dbReference>
<feature type="transmembrane region" description="Helical" evidence="7">
    <location>
        <begin position="426"/>
        <end position="452"/>
    </location>
</feature>
<evidence type="ECO:0000256" key="3">
    <source>
        <dbReference type="ARBA" id="ARBA00022475"/>
    </source>
</evidence>
<dbReference type="PIRSF" id="PIRSF017804">
    <property type="entry name" value="Secretion_EccD1"/>
    <property type="match status" value="1"/>
</dbReference>
<dbReference type="GO" id="GO:0005886">
    <property type="term" value="C:plasma membrane"/>
    <property type="evidence" value="ECO:0007669"/>
    <property type="project" value="UniProtKB-SubCell"/>
</dbReference>
<feature type="domain" description="EccD-like transmembrane" evidence="8">
    <location>
        <begin position="121"/>
        <end position="454"/>
    </location>
</feature>
<feature type="transmembrane region" description="Helical" evidence="7">
    <location>
        <begin position="207"/>
        <end position="225"/>
    </location>
</feature>
<keyword evidence="5 7" id="KW-1133">Transmembrane helix</keyword>
<evidence type="ECO:0000259" key="8">
    <source>
        <dbReference type="Pfam" id="PF19053"/>
    </source>
</evidence>
<keyword evidence="6 7" id="KW-0472">Membrane</keyword>
<keyword evidence="3" id="KW-1003">Cell membrane</keyword>
<dbReference type="Gene3D" id="3.10.20.90">
    <property type="entry name" value="Phosphatidylinositol 3-kinase Catalytic Subunit, Chain A, domain 1"/>
    <property type="match status" value="1"/>
</dbReference>
<comment type="subcellular location">
    <subcellularLocation>
        <location evidence="1">Cell membrane</location>
        <topology evidence="1">Multi-pass membrane protein</topology>
    </subcellularLocation>
</comment>
<feature type="transmembrane region" description="Helical" evidence="7">
    <location>
        <begin position="258"/>
        <end position="280"/>
    </location>
</feature>
<feature type="transmembrane region" description="Helical" evidence="7">
    <location>
        <begin position="232"/>
        <end position="252"/>
    </location>
</feature>
<proteinExistence type="inferred from homology"/>
<evidence type="ECO:0000256" key="2">
    <source>
        <dbReference type="ARBA" id="ARBA00006162"/>
    </source>
</evidence>
<evidence type="ECO:0000256" key="7">
    <source>
        <dbReference type="SAM" id="Phobius"/>
    </source>
</evidence>
<feature type="transmembrane region" description="Helical" evidence="7">
    <location>
        <begin position="175"/>
        <end position="195"/>
    </location>
</feature>
<comment type="caution">
    <text evidence="9">The sequence shown here is derived from an EMBL/GenBank/DDBJ whole genome shotgun (WGS) entry which is preliminary data.</text>
</comment>
<accession>A0A9W6VNI2</accession>
<dbReference type="Pfam" id="PF08817">
    <property type="entry name" value="YukD"/>
    <property type="match status" value="1"/>
</dbReference>
<dbReference type="NCBIfam" id="TIGR03920">
    <property type="entry name" value="T7SS_EccD"/>
    <property type="match status" value="1"/>
</dbReference>
<evidence type="ECO:0000256" key="1">
    <source>
        <dbReference type="ARBA" id="ARBA00004651"/>
    </source>
</evidence>
<evidence type="ECO:0000256" key="6">
    <source>
        <dbReference type="ARBA" id="ARBA00023136"/>
    </source>
</evidence>
<organism evidence="9 10">
    <name type="scientific">Actinoallomurus iriomotensis</name>
    <dbReference type="NCBI Taxonomy" id="478107"/>
    <lineage>
        <taxon>Bacteria</taxon>
        <taxon>Bacillati</taxon>
        <taxon>Actinomycetota</taxon>
        <taxon>Actinomycetes</taxon>
        <taxon>Streptosporangiales</taxon>
        <taxon>Thermomonosporaceae</taxon>
        <taxon>Actinoallomurus</taxon>
    </lineage>
</organism>
<feature type="transmembrane region" description="Helical" evidence="7">
    <location>
        <begin position="146"/>
        <end position="163"/>
    </location>
</feature>
<dbReference type="RefSeq" id="WP_285619339.1">
    <property type="nucleotide sequence ID" value="NZ_BSTJ01000002.1"/>
</dbReference>
<name>A0A9W6VNI2_9ACTN</name>
<evidence type="ECO:0000256" key="4">
    <source>
        <dbReference type="ARBA" id="ARBA00022692"/>
    </source>
</evidence>
<feature type="transmembrane region" description="Helical" evidence="7">
    <location>
        <begin position="394"/>
        <end position="414"/>
    </location>
</feature>
<feature type="transmembrane region" description="Helical" evidence="7">
    <location>
        <begin position="318"/>
        <end position="336"/>
    </location>
</feature>
<evidence type="ECO:0000313" key="10">
    <source>
        <dbReference type="Proteomes" id="UP001165135"/>
    </source>
</evidence>
<dbReference type="Proteomes" id="UP001165135">
    <property type="component" value="Unassembled WGS sequence"/>
</dbReference>
<comment type="similarity">
    <text evidence="2">Belongs to the EccD/Snm4 family.</text>
</comment>
<dbReference type="InterPro" id="IPR044049">
    <property type="entry name" value="EccD_transm"/>
</dbReference>